<organism evidence="3 4">
    <name type="scientific">Desulfuribacillus stibiiarsenatis</name>
    <dbReference type="NCBI Taxonomy" id="1390249"/>
    <lineage>
        <taxon>Bacteria</taxon>
        <taxon>Bacillati</taxon>
        <taxon>Bacillota</taxon>
        <taxon>Desulfuribacillia</taxon>
        <taxon>Desulfuribacillales</taxon>
        <taxon>Desulfuribacillaceae</taxon>
        <taxon>Desulfuribacillus</taxon>
    </lineage>
</organism>
<keyword evidence="2" id="KW-0472">Membrane</keyword>
<feature type="compositionally biased region" description="Polar residues" evidence="1">
    <location>
        <begin position="82"/>
        <end position="96"/>
    </location>
</feature>
<keyword evidence="4" id="KW-1185">Reference proteome</keyword>
<feature type="compositionally biased region" description="Basic and acidic residues" evidence="1">
    <location>
        <begin position="62"/>
        <end position="76"/>
    </location>
</feature>
<keyword evidence="2" id="KW-0812">Transmembrane</keyword>
<evidence type="ECO:0000313" key="3">
    <source>
        <dbReference type="EMBL" id="OEH86211.1"/>
    </source>
</evidence>
<evidence type="ECO:0000256" key="1">
    <source>
        <dbReference type="SAM" id="MobiDB-lite"/>
    </source>
</evidence>
<feature type="transmembrane region" description="Helical" evidence="2">
    <location>
        <begin position="14"/>
        <end position="31"/>
    </location>
</feature>
<dbReference type="EMBL" id="MJAT01000006">
    <property type="protein sequence ID" value="OEH86211.1"/>
    <property type="molecule type" value="Genomic_DNA"/>
</dbReference>
<proteinExistence type="predicted"/>
<protein>
    <recommendedName>
        <fullName evidence="5">Helix-hairpin-helix DNA-binding motif class 1 domain-containing protein</fullName>
    </recommendedName>
</protein>
<sequence length="203" mass="22078">MQEERTKKPFYKKWWVWLIAGFLIIGAIGGGEETASLNQAQVPSDSNSELDKPGEDSTGDIEVAKEPAVETEKEEPAVNPVSPATTTPDTSAQQPVLAQVKKEQPVAPVATQLATETKKEEPVQAQVTTQPAAEPKQDCPPGTINVNTASREELMNIIHIDEKRVDDLIKNRPYATLDQLDRINGIAKQRVADIKAEGLACAN</sequence>
<dbReference type="SUPFAM" id="SSF47781">
    <property type="entry name" value="RuvA domain 2-like"/>
    <property type="match status" value="1"/>
</dbReference>
<feature type="region of interest" description="Disordered" evidence="1">
    <location>
        <begin position="36"/>
        <end position="104"/>
    </location>
</feature>
<accession>A0A1E5L7U8</accession>
<keyword evidence="2" id="KW-1133">Transmembrane helix</keyword>
<dbReference type="AlphaFoldDB" id="A0A1E5L7U8"/>
<dbReference type="OrthoDB" id="1669102at2"/>
<dbReference type="Gene3D" id="1.10.150.320">
    <property type="entry name" value="Photosystem II 12 kDa extrinsic protein"/>
    <property type="match status" value="1"/>
</dbReference>
<evidence type="ECO:0000256" key="2">
    <source>
        <dbReference type="SAM" id="Phobius"/>
    </source>
</evidence>
<name>A0A1E5L7U8_9FIRM</name>
<dbReference type="RefSeq" id="WP_069701439.1">
    <property type="nucleotide sequence ID" value="NZ_MJAT01000006.1"/>
</dbReference>
<evidence type="ECO:0000313" key="4">
    <source>
        <dbReference type="Proteomes" id="UP000095255"/>
    </source>
</evidence>
<dbReference type="STRING" id="1390249.BHU72_11785"/>
<dbReference type="Proteomes" id="UP000095255">
    <property type="component" value="Unassembled WGS sequence"/>
</dbReference>
<evidence type="ECO:0008006" key="5">
    <source>
        <dbReference type="Google" id="ProtNLM"/>
    </source>
</evidence>
<dbReference type="InterPro" id="IPR010994">
    <property type="entry name" value="RuvA_2-like"/>
</dbReference>
<gene>
    <name evidence="3" type="ORF">BHU72_11785</name>
</gene>
<feature type="compositionally biased region" description="Polar residues" evidence="1">
    <location>
        <begin position="36"/>
        <end position="47"/>
    </location>
</feature>
<reference evidence="3 4" key="1">
    <citation type="submission" date="2016-09" db="EMBL/GenBank/DDBJ databases">
        <title>Desulfuribacillus arsenicus sp. nov., an obligately anaerobic, dissimilatory arsenic- and antimonate-reducing bacterium isolated from anoxic sediments.</title>
        <authorList>
            <person name="Abin C.A."/>
            <person name="Hollibaugh J.T."/>
        </authorList>
    </citation>
    <scope>NUCLEOTIDE SEQUENCE [LARGE SCALE GENOMIC DNA]</scope>
    <source>
        <strain evidence="3 4">MLFW-2</strain>
    </source>
</reference>
<comment type="caution">
    <text evidence="3">The sequence shown here is derived from an EMBL/GenBank/DDBJ whole genome shotgun (WGS) entry which is preliminary data.</text>
</comment>